<proteinExistence type="inferred from homology"/>
<evidence type="ECO:0000256" key="6">
    <source>
        <dbReference type="SAM" id="Phobius"/>
    </source>
</evidence>
<dbReference type="GO" id="GO:0016020">
    <property type="term" value="C:membrane"/>
    <property type="evidence" value="ECO:0007669"/>
    <property type="project" value="UniProtKB-SubCell"/>
</dbReference>
<evidence type="ECO:0000313" key="8">
    <source>
        <dbReference type="Proteomes" id="UP000774326"/>
    </source>
</evidence>
<name>A0A9P8Q5X0_WICPI</name>
<evidence type="ECO:0000256" key="3">
    <source>
        <dbReference type="ARBA" id="ARBA00022692"/>
    </source>
</evidence>
<keyword evidence="5 6" id="KW-0472">Membrane</keyword>
<feature type="transmembrane region" description="Helical" evidence="6">
    <location>
        <begin position="123"/>
        <end position="147"/>
    </location>
</feature>
<organism evidence="7 8">
    <name type="scientific">Wickerhamomyces pijperi</name>
    <name type="common">Yeast</name>
    <name type="synonym">Pichia pijperi</name>
    <dbReference type="NCBI Taxonomy" id="599730"/>
    <lineage>
        <taxon>Eukaryota</taxon>
        <taxon>Fungi</taxon>
        <taxon>Dikarya</taxon>
        <taxon>Ascomycota</taxon>
        <taxon>Saccharomycotina</taxon>
        <taxon>Saccharomycetes</taxon>
        <taxon>Phaffomycetales</taxon>
        <taxon>Wickerhamomycetaceae</taxon>
        <taxon>Wickerhamomyces</taxon>
    </lineage>
</organism>
<evidence type="ECO:0000313" key="7">
    <source>
        <dbReference type="EMBL" id="KAH3683399.1"/>
    </source>
</evidence>
<dbReference type="AlphaFoldDB" id="A0A9P8Q5X0"/>
<protein>
    <recommendedName>
        <fullName evidence="9">FUN14 domain-containing protein</fullName>
    </recommendedName>
</protein>
<dbReference type="OrthoDB" id="3990500at2759"/>
<evidence type="ECO:0008006" key="9">
    <source>
        <dbReference type="Google" id="ProtNLM"/>
    </source>
</evidence>
<accession>A0A9P8Q5X0</accession>
<sequence>MLFNSPGYFRNVFKQIKPISQNFSRYFQSTTQASVRSVTVQGQNAGSSFRSLSLLVGATTAVYLHSHNSKILNDTANLGTINVNDYKSKLPEVDTSSLPPALQSRDARKVQYKQLCYGSLTGLFFGVVIGKLSTVLGFISLSAVLLIQFLQSRGIVDIPWKQVIKIGNDRVDLKKLVLENPSFKWSFALTFVVAAFNI</sequence>
<comment type="caution">
    <text evidence="7">The sequence shown here is derived from an EMBL/GenBank/DDBJ whole genome shotgun (WGS) entry which is preliminary data.</text>
</comment>
<evidence type="ECO:0000256" key="1">
    <source>
        <dbReference type="ARBA" id="ARBA00004370"/>
    </source>
</evidence>
<dbReference type="Proteomes" id="UP000774326">
    <property type="component" value="Unassembled WGS sequence"/>
</dbReference>
<dbReference type="EMBL" id="JAEUBG010003142">
    <property type="protein sequence ID" value="KAH3683399.1"/>
    <property type="molecule type" value="Genomic_DNA"/>
</dbReference>
<dbReference type="Pfam" id="PF04930">
    <property type="entry name" value="FUN14"/>
    <property type="match status" value="1"/>
</dbReference>
<keyword evidence="3 6" id="KW-0812">Transmembrane</keyword>
<comment type="subcellular location">
    <subcellularLocation>
        <location evidence="1">Membrane</location>
    </subcellularLocation>
</comment>
<reference evidence="7" key="1">
    <citation type="journal article" date="2021" name="Open Biol.">
        <title>Shared evolutionary footprints suggest mitochondrial oxidative damage underlies multiple complex I losses in fungi.</title>
        <authorList>
            <person name="Schikora-Tamarit M.A."/>
            <person name="Marcet-Houben M."/>
            <person name="Nosek J."/>
            <person name="Gabaldon T."/>
        </authorList>
    </citation>
    <scope>NUCLEOTIDE SEQUENCE</scope>
    <source>
        <strain evidence="7">CBS2887</strain>
    </source>
</reference>
<keyword evidence="4 6" id="KW-1133">Transmembrane helix</keyword>
<comment type="similarity">
    <text evidence="2">Belongs to the FUN14 family.</text>
</comment>
<evidence type="ECO:0000256" key="2">
    <source>
        <dbReference type="ARBA" id="ARBA00009160"/>
    </source>
</evidence>
<evidence type="ECO:0000256" key="4">
    <source>
        <dbReference type="ARBA" id="ARBA00022989"/>
    </source>
</evidence>
<gene>
    <name evidence="7" type="ORF">WICPIJ_005618</name>
</gene>
<reference evidence="7" key="2">
    <citation type="submission" date="2021-01" db="EMBL/GenBank/DDBJ databases">
        <authorList>
            <person name="Schikora-Tamarit M.A."/>
        </authorList>
    </citation>
    <scope>NUCLEOTIDE SEQUENCE</scope>
    <source>
        <strain evidence="7">CBS2887</strain>
    </source>
</reference>
<dbReference type="InterPro" id="IPR007014">
    <property type="entry name" value="FUN14"/>
</dbReference>
<keyword evidence="8" id="KW-1185">Reference proteome</keyword>
<evidence type="ECO:0000256" key="5">
    <source>
        <dbReference type="ARBA" id="ARBA00023136"/>
    </source>
</evidence>